<dbReference type="AlphaFoldDB" id="A0A4Y8Q1S8"/>
<reference evidence="2 3" key="1">
    <citation type="submission" date="2017-03" db="EMBL/GenBank/DDBJ databases">
        <title>Isolation of Levoglucosan Utilizing Bacteria.</title>
        <authorList>
            <person name="Arya A.S."/>
        </authorList>
    </citation>
    <scope>NUCLEOTIDE SEQUENCE [LARGE SCALE GENOMIC DNA]</scope>
    <source>
        <strain evidence="2 3">MEC069</strain>
    </source>
</reference>
<dbReference type="EMBL" id="MYFO01000012">
    <property type="protein sequence ID" value="TFE87762.1"/>
    <property type="molecule type" value="Genomic_DNA"/>
</dbReference>
<keyword evidence="3" id="KW-1185">Reference proteome</keyword>
<evidence type="ECO:0000256" key="1">
    <source>
        <dbReference type="SAM" id="MobiDB-lite"/>
    </source>
</evidence>
<feature type="region of interest" description="Disordered" evidence="1">
    <location>
        <begin position="35"/>
        <end position="80"/>
    </location>
</feature>
<name>A0A4Y8Q1S8_9BACL</name>
<proteinExistence type="predicted"/>
<gene>
    <name evidence="2" type="ORF">B5M42_11170</name>
</gene>
<accession>A0A4Y8Q1S8</accession>
<protein>
    <submittedName>
        <fullName evidence="2">Uncharacterized protein</fullName>
    </submittedName>
</protein>
<evidence type="ECO:0000313" key="2">
    <source>
        <dbReference type="EMBL" id="TFE87762.1"/>
    </source>
</evidence>
<evidence type="ECO:0000313" key="3">
    <source>
        <dbReference type="Proteomes" id="UP000298246"/>
    </source>
</evidence>
<organism evidence="2 3">
    <name type="scientific">Paenibacillus athensensis</name>
    <dbReference type="NCBI Taxonomy" id="1967502"/>
    <lineage>
        <taxon>Bacteria</taxon>
        <taxon>Bacillati</taxon>
        <taxon>Bacillota</taxon>
        <taxon>Bacilli</taxon>
        <taxon>Bacillales</taxon>
        <taxon>Paenibacillaceae</taxon>
        <taxon>Paenibacillus</taxon>
    </lineage>
</organism>
<dbReference type="Proteomes" id="UP000298246">
    <property type="component" value="Unassembled WGS sequence"/>
</dbReference>
<sequence length="80" mass="8957">MLFLAISHMFVANRCLPTDACFYLPDVLPATPTIPHQHDYAPSQAVEQSSSRLPDRAQNARLNRDARRGCGYRQTADKLA</sequence>
<comment type="caution">
    <text evidence="2">The sequence shown here is derived from an EMBL/GenBank/DDBJ whole genome shotgun (WGS) entry which is preliminary data.</text>
</comment>